<keyword evidence="2" id="KW-1185">Reference proteome</keyword>
<gene>
    <name evidence="1" type="ORF">HNR67_006662</name>
</gene>
<sequence length="43" mass="4683">MDVDLRKLRYFVAVATDLLLHTRVHDYHAATSGAGSDADRAGP</sequence>
<comment type="caution">
    <text evidence="1">The sequence shown here is derived from an EMBL/GenBank/DDBJ whole genome shotgun (WGS) entry which is preliminary data.</text>
</comment>
<dbReference type="Proteomes" id="UP000533598">
    <property type="component" value="Unassembled WGS sequence"/>
</dbReference>
<organism evidence="1 2">
    <name type="scientific">Crossiella cryophila</name>
    <dbReference type="NCBI Taxonomy" id="43355"/>
    <lineage>
        <taxon>Bacteria</taxon>
        <taxon>Bacillati</taxon>
        <taxon>Actinomycetota</taxon>
        <taxon>Actinomycetes</taxon>
        <taxon>Pseudonocardiales</taxon>
        <taxon>Pseudonocardiaceae</taxon>
        <taxon>Crossiella</taxon>
    </lineage>
</organism>
<evidence type="ECO:0000313" key="1">
    <source>
        <dbReference type="EMBL" id="MBB4680544.1"/>
    </source>
</evidence>
<evidence type="ECO:0000313" key="2">
    <source>
        <dbReference type="Proteomes" id="UP000533598"/>
    </source>
</evidence>
<name>A0A7W7FYX8_9PSEU</name>
<dbReference type="EMBL" id="JACHMH010000001">
    <property type="protein sequence ID" value="MBB4680544.1"/>
    <property type="molecule type" value="Genomic_DNA"/>
</dbReference>
<protein>
    <submittedName>
        <fullName evidence="1">Uncharacterized protein</fullName>
    </submittedName>
</protein>
<reference evidence="1 2" key="1">
    <citation type="submission" date="2020-08" db="EMBL/GenBank/DDBJ databases">
        <title>Sequencing the genomes of 1000 actinobacteria strains.</title>
        <authorList>
            <person name="Klenk H.-P."/>
        </authorList>
    </citation>
    <scope>NUCLEOTIDE SEQUENCE [LARGE SCALE GENOMIC DNA]</scope>
    <source>
        <strain evidence="1 2">DSM 44230</strain>
    </source>
</reference>
<accession>A0A7W7FYX8</accession>
<dbReference type="AlphaFoldDB" id="A0A7W7FYX8"/>
<proteinExistence type="predicted"/>